<organism evidence="4 5">
    <name type="scientific">Kwoniella dejecticola CBS 10117</name>
    <dbReference type="NCBI Taxonomy" id="1296121"/>
    <lineage>
        <taxon>Eukaryota</taxon>
        <taxon>Fungi</taxon>
        <taxon>Dikarya</taxon>
        <taxon>Basidiomycota</taxon>
        <taxon>Agaricomycotina</taxon>
        <taxon>Tremellomycetes</taxon>
        <taxon>Tremellales</taxon>
        <taxon>Cryptococcaceae</taxon>
        <taxon>Kwoniella</taxon>
    </lineage>
</organism>
<reference evidence="4" key="1">
    <citation type="submission" date="2013-07" db="EMBL/GenBank/DDBJ databases">
        <authorList>
            <consortium name="The Broad Institute Genome Sequencing Platform"/>
            <person name="Cuomo C."/>
            <person name="Litvintseva A."/>
            <person name="Chen Y."/>
            <person name="Heitman J."/>
            <person name="Sun S."/>
            <person name="Springer D."/>
            <person name="Dromer F."/>
            <person name="Young S.K."/>
            <person name="Zeng Q."/>
            <person name="Gargeya S."/>
            <person name="Fitzgerald M."/>
            <person name="Abouelleil A."/>
            <person name="Alvarado L."/>
            <person name="Berlin A.M."/>
            <person name="Chapman S.B."/>
            <person name="Dewar J."/>
            <person name="Goldberg J."/>
            <person name="Griggs A."/>
            <person name="Gujja S."/>
            <person name="Hansen M."/>
            <person name="Howarth C."/>
            <person name="Imamovic A."/>
            <person name="Larimer J."/>
            <person name="McCowan C."/>
            <person name="Murphy C."/>
            <person name="Pearson M."/>
            <person name="Priest M."/>
            <person name="Roberts A."/>
            <person name="Saif S."/>
            <person name="Shea T."/>
            <person name="Sykes S."/>
            <person name="Wortman J."/>
            <person name="Nusbaum C."/>
            <person name="Birren B."/>
        </authorList>
    </citation>
    <scope>NUCLEOTIDE SEQUENCE</scope>
    <source>
        <strain evidence="4">CBS 10117</strain>
    </source>
</reference>
<dbReference type="GO" id="GO:0008236">
    <property type="term" value="F:serine-type peptidase activity"/>
    <property type="evidence" value="ECO:0007669"/>
    <property type="project" value="InterPro"/>
</dbReference>
<name>A0AAJ8MHC4_9TREE</name>
<dbReference type="InterPro" id="IPR029058">
    <property type="entry name" value="AB_hydrolase_fold"/>
</dbReference>
<dbReference type="PANTHER" id="PTHR48081">
    <property type="entry name" value="AB HYDROLASE SUPERFAMILY PROTEIN C4A8.06C"/>
    <property type="match status" value="1"/>
</dbReference>
<dbReference type="AlphaFoldDB" id="A0AAJ8MHC4"/>
<dbReference type="Pfam" id="PF07859">
    <property type="entry name" value="Abhydrolase_3"/>
    <property type="match status" value="1"/>
</dbReference>
<evidence type="ECO:0000313" key="4">
    <source>
        <dbReference type="EMBL" id="WWC63436.1"/>
    </source>
</evidence>
<keyword evidence="1" id="KW-0378">Hydrolase</keyword>
<keyword evidence="5" id="KW-1185">Reference proteome</keyword>
<dbReference type="RefSeq" id="XP_018261618.2">
    <property type="nucleotide sequence ID" value="XM_018409345.2"/>
</dbReference>
<feature type="domain" description="Alpha/beta hydrolase fold-3" evidence="3">
    <location>
        <begin position="49"/>
        <end position="169"/>
    </location>
</feature>
<dbReference type="InterPro" id="IPR001375">
    <property type="entry name" value="Peptidase_S9_cat"/>
</dbReference>
<dbReference type="Gene3D" id="3.40.50.1820">
    <property type="entry name" value="alpha/beta hydrolase"/>
    <property type="match status" value="1"/>
</dbReference>
<evidence type="ECO:0008006" key="6">
    <source>
        <dbReference type="Google" id="ProtNLM"/>
    </source>
</evidence>
<dbReference type="SUPFAM" id="SSF53474">
    <property type="entry name" value="alpha/beta-Hydrolases"/>
    <property type="match status" value="1"/>
</dbReference>
<evidence type="ECO:0000259" key="3">
    <source>
        <dbReference type="Pfam" id="PF07859"/>
    </source>
</evidence>
<gene>
    <name evidence="4" type="ORF">I303_106038</name>
</gene>
<reference evidence="4" key="2">
    <citation type="submission" date="2024-02" db="EMBL/GenBank/DDBJ databases">
        <title>Comparative genomics of Cryptococcus and Kwoniella reveals pathogenesis evolution and contrasting modes of karyotype evolution via chromosome fusion or intercentromeric recombination.</title>
        <authorList>
            <person name="Coelho M.A."/>
            <person name="David-Palma M."/>
            <person name="Shea T."/>
            <person name="Bowers K."/>
            <person name="McGinley-Smith S."/>
            <person name="Mohammad A.W."/>
            <person name="Gnirke A."/>
            <person name="Yurkov A.M."/>
            <person name="Nowrousian M."/>
            <person name="Sun S."/>
            <person name="Cuomo C.A."/>
            <person name="Heitman J."/>
        </authorList>
    </citation>
    <scope>NUCLEOTIDE SEQUENCE</scope>
    <source>
        <strain evidence="4">CBS 10117</strain>
    </source>
</reference>
<protein>
    <recommendedName>
        <fullName evidence="6">Alpha/beta hydrolase fold-3 domain-containing protein</fullName>
    </recommendedName>
</protein>
<dbReference type="Pfam" id="PF00326">
    <property type="entry name" value="Peptidase_S9"/>
    <property type="match status" value="1"/>
</dbReference>
<dbReference type="InterPro" id="IPR050300">
    <property type="entry name" value="GDXG_lipolytic_enzyme"/>
</dbReference>
<dbReference type="InterPro" id="IPR013094">
    <property type="entry name" value="AB_hydrolase_3"/>
</dbReference>
<evidence type="ECO:0000259" key="2">
    <source>
        <dbReference type="Pfam" id="PF00326"/>
    </source>
</evidence>
<proteinExistence type="predicted"/>
<dbReference type="GeneID" id="28969757"/>
<dbReference type="EMBL" id="CP144536">
    <property type="protein sequence ID" value="WWC63436.1"/>
    <property type="molecule type" value="Genomic_DNA"/>
</dbReference>
<evidence type="ECO:0000313" key="5">
    <source>
        <dbReference type="Proteomes" id="UP000078595"/>
    </source>
</evidence>
<feature type="domain" description="Peptidase S9 prolyl oligopeptidase catalytic" evidence="2">
    <location>
        <begin position="274"/>
        <end position="349"/>
    </location>
</feature>
<sequence length="375" mass="41992">MTVPSRLISPCPTPFSDHIVDTVEGVDIPIRVFPGPSTQDAKLGKKPWLFWIHGGGWVGGKHLIPNSWIYPAFHALPLGLHIICVSYRFIPQVTLPQIYSDLVRSFQWCLTNLTSILGPDSIDVGRYVIGGDSAGGQLSSYCALALDGHFLPRPLINLNIYGSVDLADPHLSTPFDKPLPFNTPLKILQAAARDSDARNAKVTCPWVWELPPQMDQSTLQDFWGSEYTPTKEDEVRMDLNTHYVRTGTRIKALFGFCDQDEAEKSSISTNTNEWDELVKSWSPLHCLKNRKKKKKKADGPMDYPPTVIMHGDDDTIVPIQQSIEFADQLEELGVAVKRIWCKGGGHCFEQAIGGPEDEGWDEYIVPCIEFVKKYI</sequence>
<dbReference type="GO" id="GO:0006508">
    <property type="term" value="P:proteolysis"/>
    <property type="evidence" value="ECO:0007669"/>
    <property type="project" value="InterPro"/>
</dbReference>
<accession>A0AAJ8MHC4</accession>
<dbReference type="Proteomes" id="UP000078595">
    <property type="component" value="Chromosome 7"/>
</dbReference>
<dbReference type="KEGG" id="kdj:28969757"/>
<evidence type="ECO:0000256" key="1">
    <source>
        <dbReference type="ARBA" id="ARBA00022801"/>
    </source>
</evidence>
<dbReference type="PANTHER" id="PTHR48081:SF3">
    <property type="entry name" value="ALPHA_BETA HYDROLASE FOLD-3 DOMAIN-CONTAINING PROTEIN"/>
    <property type="match status" value="1"/>
</dbReference>